<dbReference type="SUPFAM" id="SSF56112">
    <property type="entry name" value="Protein kinase-like (PK-like)"/>
    <property type="match status" value="1"/>
</dbReference>
<dbReference type="AlphaFoldDB" id="A0A2K3QK05"/>
<feature type="region of interest" description="Disordered" evidence="1">
    <location>
        <begin position="271"/>
        <end position="301"/>
    </location>
</feature>
<evidence type="ECO:0000256" key="1">
    <source>
        <dbReference type="SAM" id="MobiDB-lite"/>
    </source>
</evidence>
<sequence length="301" mass="34678">MDTSANAANVDYNDYNTVVWSDSGESIDTSSTGEPTAAMLGNVTRSTRTRGRQRNMMMKCPLHRVFSARGTTTRISRMNVQRLPLHQSLVDSLAYCLLQHLPRTFQLWLIANWPEWFLPPTVILKRQKPGWREEFDREVNAYHQLESLQGDVIPQLYGQTLCCQGKATRRAMVLSDVGDMAFCEADFPPIDVHLLTNMLEDAYRAIAKFGLFQVDCKLDNCHLFDGKIVILDLEQLGPLPHDATTEQTVRSVTDYLVDWWEKRQSFLRDEEEEEEREAEKWRHMQQNVNGPCPRNEANVDL</sequence>
<reference evidence="2 3" key="1">
    <citation type="submission" date="2017-08" db="EMBL/GenBank/DDBJ databases">
        <title>Harnessing the power of phylogenomics to disentangle the directionality and signatures of interkingdom host jumping in the parasitic fungal genus Tolypocladium.</title>
        <authorList>
            <person name="Quandt C.A."/>
            <person name="Patterson W."/>
            <person name="Spatafora J.W."/>
        </authorList>
    </citation>
    <scope>NUCLEOTIDE SEQUENCE [LARGE SCALE GENOMIC DNA]</scope>
    <source>
        <strain evidence="2 3">CBS 113982</strain>
    </source>
</reference>
<protein>
    <submittedName>
        <fullName evidence="2">Uncharacterized protein</fullName>
    </submittedName>
</protein>
<gene>
    <name evidence="2" type="ORF">TCAP_02243</name>
</gene>
<accession>A0A2K3QK05</accession>
<comment type="caution">
    <text evidence="2">The sequence shown here is derived from an EMBL/GenBank/DDBJ whole genome shotgun (WGS) entry which is preliminary data.</text>
</comment>
<evidence type="ECO:0000313" key="2">
    <source>
        <dbReference type="EMBL" id="PNY27840.1"/>
    </source>
</evidence>
<evidence type="ECO:0000313" key="3">
    <source>
        <dbReference type="Proteomes" id="UP000236621"/>
    </source>
</evidence>
<dbReference type="OrthoDB" id="2942798at2759"/>
<proteinExistence type="predicted"/>
<dbReference type="EMBL" id="NRSZ01000338">
    <property type="protein sequence ID" value="PNY27840.1"/>
    <property type="molecule type" value="Genomic_DNA"/>
</dbReference>
<name>A0A2K3QK05_9HYPO</name>
<organism evidence="2 3">
    <name type="scientific">Tolypocladium capitatum</name>
    <dbReference type="NCBI Taxonomy" id="45235"/>
    <lineage>
        <taxon>Eukaryota</taxon>
        <taxon>Fungi</taxon>
        <taxon>Dikarya</taxon>
        <taxon>Ascomycota</taxon>
        <taxon>Pezizomycotina</taxon>
        <taxon>Sordariomycetes</taxon>
        <taxon>Hypocreomycetidae</taxon>
        <taxon>Hypocreales</taxon>
        <taxon>Ophiocordycipitaceae</taxon>
        <taxon>Tolypocladium</taxon>
    </lineage>
</organism>
<dbReference type="Proteomes" id="UP000236621">
    <property type="component" value="Unassembled WGS sequence"/>
</dbReference>
<dbReference type="InterPro" id="IPR011009">
    <property type="entry name" value="Kinase-like_dom_sf"/>
</dbReference>
<keyword evidence="3" id="KW-1185">Reference proteome</keyword>